<reference evidence="2 3" key="1">
    <citation type="submission" date="2023-08" db="EMBL/GenBank/DDBJ databases">
        <title>Black Yeasts Isolated from many extreme environments.</title>
        <authorList>
            <person name="Coleine C."/>
            <person name="Stajich J.E."/>
            <person name="Selbmann L."/>
        </authorList>
    </citation>
    <scope>NUCLEOTIDE SEQUENCE [LARGE SCALE GENOMIC DNA]</scope>
    <source>
        <strain evidence="2 3">CCFEE 5885</strain>
    </source>
</reference>
<organism evidence="2 3">
    <name type="scientific">Lithohypha guttulata</name>
    <dbReference type="NCBI Taxonomy" id="1690604"/>
    <lineage>
        <taxon>Eukaryota</taxon>
        <taxon>Fungi</taxon>
        <taxon>Dikarya</taxon>
        <taxon>Ascomycota</taxon>
        <taxon>Pezizomycotina</taxon>
        <taxon>Eurotiomycetes</taxon>
        <taxon>Chaetothyriomycetidae</taxon>
        <taxon>Chaetothyriales</taxon>
        <taxon>Trichomeriaceae</taxon>
        <taxon>Lithohypha</taxon>
    </lineage>
</organism>
<feature type="compositionally biased region" description="Basic residues" evidence="1">
    <location>
        <begin position="146"/>
        <end position="155"/>
    </location>
</feature>
<evidence type="ECO:0000313" key="3">
    <source>
        <dbReference type="Proteomes" id="UP001345013"/>
    </source>
</evidence>
<evidence type="ECO:0000313" key="2">
    <source>
        <dbReference type="EMBL" id="KAK5075747.1"/>
    </source>
</evidence>
<evidence type="ECO:0000256" key="1">
    <source>
        <dbReference type="SAM" id="MobiDB-lite"/>
    </source>
</evidence>
<name>A0ABR0JWE5_9EURO</name>
<comment type="caution">
    <text evidence="2">The sequence shown here is derived from an EMBL/GenBank/DDBJ whole genome shotgun (WGS) entry which is preliminary data.</text>
</comment>
<gene>
    <name evidence="2" type="ORF">LTR24_009927</name>
</gene>
<dbReference type="Proteomes" id="UP001345013">
    <property type="component" value="Unassembled WGS sequence"/>
</dbReference>
<keyword evidence="3" id="KW-1185">Reference proteome</keyword>
<protein>
    <submittedName>
        <fullName evidence="2">Uncharacterized protein</fullName>
    </submittedName>
</protein>
<sequence>MVSMLLAALGLSECEHLLLPPCGKRSTKHIRLPQIEPALQPPTMNTLIRCLRAAEYLRHPPVHNTHEADSQHIAFRDAVRTGAVAAWVLQSESEIQSQPAIDTCIQAPATATSSCPGAFNYYDYDLDSGSDSASTSTAQRADISEKRRHRRRPRQKCSCAQREETADGYEAETEWWCRHDLQHNRECRRYIYTLDRDSAEQEINEIFFGKGSLCKMLRWRCRRPGGAAQGRTRRPFVVWD</sequence>
<feature type="region of interest" description="Disordered" evidence="1">
    <location>
        <begin position="130"/>
        <end position="157"/>
    </location>
</feature>
<proteinExistence type="predicted"/>
<accession>A0ABR0JWE5</accession>
<dbReference type="EMBL" id="JAVRRG010000251">
    <property type="protein sequence ID" value="KAK5075747.1"/>
    <property type="molecule type" value="Genomic_DNA"/>
</dbReference>